<proteinExistence type="predicted"/>
<evidence type="ECO:0000256" key="1">
    <source>
        <dbReference type="SAM" id="MobiDB-lite"/>
    </source>
</evidence>
<accession>A0ABN2Q3E1</accession>
<dbReference type="EMBL" id="BAAANN010000002">
    <property type="protein sequence ID" value="GAA1942329.1"/>
    <property type="molecule type" value="Genomic_DNA"/>
</dbReference>
<gene>
    <name evidence="4" type="ORF">GCM10009754_07160</name>
</gene>
<keyword evidence="3" id="KW-0732">Signal</keyword>
<feature type="transmembrane region" description="Helical" evidence="2">
    <location>
        <begin position="512"/>
        <end position="530"/>
    </location>
</feature>
<feature type="chain" id="PRO_5046647289" description="Choice-of-anchor G family protein" evidence="3">
    <location>
        <begin position="28"/>
        <end position="553"/>
    </location>
</feature>
<keyword evidence="2" id="KW-0472">Membrane</keyword>
<evidence type="ECO:0000256" key="2">
    <source>
        <dbReference type="SAM" id="Phobius"/>
    </source>
</evidence>
<protein>
    <recommendedName>
        <fullName evidence="6">Choice-of-anchor G family protein</fullName>
    </recommendedName>
</protein>
<feature type="region of interest" description="Disordered" evidence="1">
    <location>
        <begin position="29"/>
        <end position="60"/>
    </location>
</feature>
<feature type="signal peptide" evidence="3">
    <location>
        <begin position="1"/>
        <end position="27"/>
    </location>
</feature>
<evidence type="ECO:0000256" key="3">
    <source>
        <dbReference type="SAM" id="SignalP"/>
    </source>
</evidence>
<keyword evidence="5" id="KW-1185">Reference proteome</keyword>
<evidence type="ECO:0000313" key="4">
    <source>
        <dbReference type="EMBL" id="GAA1942329.1"/>
    </source>
</evidence>
<dbReference type="Proteomes" id="UP001501116">
    <property type="component" value="Unassembled WGS sequence"/>
</dbReference>
<feature type="region of interest" description="Disordered" evidence="1">
    <location>
        <begin position="473"/>
        <end position="495"/>
    </location>
</feature>
<sequence length="553" mass="55975">MRGRLPRTLALPVTAAMLALSATPALADTTIPTTPIPQPANPSQAPISSPSQPQPLGHAVGEAGTALGMLRLLPNAVTTGAILPGVGEQLPKQSALEGGVGLSSAQANSESYLTYERAIAQATPFGLSVAGNSPQAPGSLAQTALPDNPQPISGGLNAPQNPLLNIGLLNGSAHARWSDTLGPCVDTISDASTSVANLSLLNVIPSLSGLSLDQLNLPAGAKVEKGLNPANPLSALGGLLSGGGQTQAQGSLVNVPNALSSRSTVKLVDMPGTKNKAVESTSTMQAVKVDILGGLFSVAVASQPTLKVTSTGDAKTSKVDYTAPVLKLMSGGKELFTFDASKPAEIPLGLPLSGLLDAQKAGADQLKNVPIVNGLVDLVGAGVKPLTDAAKNFVLDLGVLRLSVAGLDKKGTDMTTPFKGYQLGASARLLDVQVLPTVGLKNLLPKNIADGLPSSLAQLSLGEQVARAYAPTGGVQCGTTKPPAPAPGGGEQPGGAPKNLAYTAGAYSAVPLFWSGTAMLLVGVVLVAAMPGRRRRTVPVTQRPFKPSPRPRD</sequence>
<name>A0ABN2Q3E1_9PSEU</name>
<organism evidence="4 5">
    <name type="scientific">Amycolatopsis minnesotensis</name>
    <dbReference type="NCBI Taxonomy" id="337894"/>
    <lineage>
        <taxon>Bacteria</taxon>
        <taxon>Bacillati</taxon>
        <taxon>Actinomycetota</taxon>
        <taxon>Actinomycetes</taxon>
        <taxon>Pseudonocardiales</taxon>
        <taxon>Pseudonocardiaceae</taxon>
        <taxon>Amycolatopsis</taxon>
    </lineage>
</organism>
<evidence type="ECO:0008006" key="6">
    <source>
        <dbReference type="Google" id="ProtNLM"/>
    </source>
</evidence>
<keyword evidence="2" id="KW-0812">Transmembrane</keyword>
<comment type="caution">
    <text evidence="4">The sequence shown here is derived from an EMBL/GenBank/DDBJ whole genome shotgun (WGS) entry which is preliminary data.</text>
</comment>
<keyword evidence="2" id="KW-1133">Transmembrane helix</keyword>
<dbReference type="RefSeq" id="WP_344413292.1">
    <property type="nucleotide sequence ID" value="NZ_BAAANN010000002.1"/>
</dbReference>
<evidence type="ECO:0000313" key="5">
    <source>
        <dbReference type="Proteomes" id="UP001501116"/>
    </source>
</evidence>
<reference evidence="4 5" key="1">
    <citation type="journal article" date="2019" name="Int. J. Syst. Evol. Microbiol.">
        <title>The Global Catalogue of Microorganisms (GCM) 10K type strain sequencing project: providing services to taxonomists for standard genome sequencing and annotation.</title>
        <authorList>
            <consortium name="The Broad Institute Genomics Platform"/>
            <consortium name="The Broad Institute Genome Sequencing Center for Infectious Disease"/>
            <person name="Wu L."/>
            <person name="Ma J."/>
        </authorList>
    </citation>
    <scope>NUCLEOTIDE SEQUENCE [LARGE SCALE GENOMIC DNA]</scope>
    <source>
        <strain evidence="4 5">JCM 14545</strain>
    </source>
</reference>
<feature type="compositionally biased region" description="Low complexity" evidence="1">
    <location>
        <begin position="41"/>
        <end position="55"/>
    </location>
</feature>